<dbReference type="RefSeq" id="WP_204006413.1">
    <property type="nucleotide sequence ID" value="NZ_BOOZ01000012.1"/>
</dbReference>
<evidence type="ECO:0008006" key="3">
    <source>
        <dbReference type="Google" id="ProtNLM"/>
    </source>
</evidence>
<dbReference type="Proteomes" id="UP000647017">
    <property type="component" value="Unassembled WGS sequence"/>
</dbReference>
<dbReference type="EMBL" id="BOOZ01000012">
    <property type="protein sequence ID" value="GIJ09381.1"/>
    <property type="molecule type" value="Genomic_DNA"/>
</dbReference>
<proteinExistence type="predicted"/>
<organism evidence="1 2">
    <name type="scientific">Micromonospora andamanensis</name>
    <dbReference type="NCBI Taxonomy" id="1287068"/>
    <lineage>
        <taxon>Bacteria</taxon>
        <taxon>Bacillati</taxon>
        <taxon>Actinomycetota</taxon>
        <taxon>Actinomycetes</taxon>
        <taxon>Micromonosporales</taxon>
        <taxon>Micromonosporaceae</taxon>
        <taxon>Micromonospora</taxon>
    </lineage>
</organism>
<protein>
    <recommendedName>
        <fullName evidence="3">GNAT family N-acetyltransferase</fullName>
    </recommendedName>
</protein>
<reference evidence="1 2" key="1">
    <citation type="submission" date="2021-01" db="EMBL/GenBank/DDBJ databases">
        <title>Whole genome shotgun sequence of Verrucosispora andamanensis NBRC 109075.</title>
        <authorList>
            <person name="Komaki H."/>
            <person name="Tamura T."/>
        </authorList>
    </citation>
    <scope>NUCLEOTIDE SEQUENCE [LARGE SCALE GENOMIC DNA]</scope>
    <source>
        <strain evidence="1 2">NBRC 109075</strain>
    </source>
</reference>
<accession>A0ABQ4HV59</accession>
<comment type="caution">
    <text evidence="1">The sequence shown here is derived from an EMBL/GenBank/DDBJ whole genome shotgun (WGS) entry which is preliminary data.</text>
</comment>
<sequence length="216" mass="22797">MIHSAVRENAAWCDLVCATHGQPGVRDADAWSVPRRSPPFHPDAVTLRSGLGPGLLRRIDAGPGASVKDSYADLDLAGHGFDVLFEAQWLHRPPGGPVGRQTLVPVTTADDLTAWAHAHGGGSIFRAGLLADPRVRILGLPDGHGGWSGGAVLHDDCDVVGVSNVFACDAPPEQVWAGVCAAGAGRHLVGYEQDADLPPARRHGFRTIGALRVWLR</sequence>
<name>A0ABQ4HV59_9ACTN</name>
<evidence type="ECO:0000313" key="1">
    <source>
        <dbReference type="EMBL" id="GIJ09381.1"/>
    </source>
</evidence>
<keyword evidence="2" id="KW-1185">Reference proteome</keyword>
<evidence type="ECO:0000313" key="2">
    <source>
        <dbReference type="Proteomes" id="UP000647017"/>
    </source>
</evidence>
<gene>
    <name evidence="1" type="ORF">Van01_25950</name>
</gene>